<dbReference type="AlphaFoldDB" id="A0A1S6U6R5"/>
<keyword evidence="1" id="KW-0472">Membrane</keyword>
<accession>A0A1S6U6R5</accession>
<dbReference type="GO" id="GO:0009055">
    <property type="term" value="F:electron transfer activity"/>
    <property type="evidence" value="ECO:0007669"/>
    <property type="project" value="InterPro"/>
</dbReference>
<keyword evidence="4" id="KW-1185">Reference proteome</keyword>
<dbReference type="SUPFAM" id="SSF48674">
    <property type="entry name" value="Fe-only hydrogenase smaller subunit"/>
    <property type="match status" value="1"/>
</dbReference>
<proteinExistence type="predicted"/>
<dbReference type="Proteomes" id="UP000190868">
    <property type="component" value="Chromosome"/>
</dbReference>
<feature type="transmembrane region" description="Helical" evidence="1">
    <location>
        <begin position="20"/>
        <end position="41"/>
    </location>
</feature>
<feature type="domain" description="Iron hydrogenase small subunit" evidence="2">
    <location>
        <begin position="47"/>
        <end position="99"/>
    </location>
</feature>
<evidence type="ECO:0000259" key="2">
    <source>
        <dbReference type="Pfam" id="PF02256"/>
    </source>
</evidence>
<dbReference type="RefSeq" id="WP_078424355.1">
    <property type="nucleotide sequence ID" value="NZ_CP017258.1"/>
</dbReference>
<evidence type="ECO:0000256" key="1">
    <source>
        <dbReference type="SAM" id="Phobius"/>
    </source>
</evidence>
<dbReference type="InterPro" id="IPR008953">
    <property type="entry name" value="Fe_hydrogenase_HydB"/>
</dbReference>
<dbReference type="GO" id="GO:0042597">
    <property type="term" value="C:periplasmic space"/>
    <property type="evidence" value="ECO:0007669"/>
    <property type="project" value="InterPro"/>
</dbReference>
<protein>
    <submittedName>
        <fullName evidence="3">[FeFe] hydrogenase, small subunit</fullName>
    </submittedName>
</protein>
<evidence type="ECO:0000313" key="3">
    <source>
        <dbReference type="EMBL" id="AQW87372.1"/>
    </source>
</evidence>
<keyword evidence="1" id="KW-1133">Transmembrane helix</keyword>
<dbReference type="GO" id="GO:0005506">
    <property type="term" value="F:iron ion binding"/>
    <property type="evidence" value="ECO:0007669"/>
    <property type="project" value="InterPro"/>
</dbReference>
<name>A0A1S6U6R5_9BACT</name>
<keyword evidence="1" id="KW-0812">Transmembrane</keyword>
<sequence>MRYQYIEKPVGKIFSRRDFLKVGGICTAVVAMSGYAITDIIKKRKAYIAMRQNGLYKDDKRCQQMNITSSHQNPSCAKSYADLKTEPMGEIAEKLLHTNAYFDRKNLLLKGVSHA</sequence>
<dbReference type="Gene3D" id="4.10.260.20">
    <property type="entry name" value="Iron hydrogenase, small subunit"/>
    <property type="match status" value="1"/>
</dbReference>
<dbReference type="InterPro" id="IPR036991">
    <property type="entry name" value="Fe_hydrogenase_ssu_sf"/>
</dbReference>
<dbReference type="Pfam" id="PF02256">
    <property type="entry name" value="Fe_hyd_SSU"/>
    <property type="match status" value="1"/>
</dbReference>
<evidence type="ECO:0000313" key="4">
    <source>
        <dbReference type="Proteomes" id="UP000190868"/>
    </source>
</evidence>
<dbReference type="EMBL" id="CP017258">
    <property type="protein sequence ID" value="AQW87372.1"/>
    <property type="molecule type" value="Genomic_DNA"/>
</dbReference>
<dbReference type="GO" id="GO:0051536">
    <property type="term" value="F:iron-sulfur cluster binding"/>
    <property type="evidence" value="ECO:0007669"/>
    <property type="project" value="InterPro"/>
</dbReference>
<reference evidence="4" key="1">
    <citation type="submission" date="2016-09" db="EMBL/GenBank/DDBJ databases">
        <title>Comparative genomics of the Campylobacter concisus group.</title>
        <authorList>
            <person name="Miller W.G."/>
            <person name="Yee E."/>
            <person name="Chapman M.H."/>
            <person name="Huynh S."/>
            <person name="Bono J.L."/>
            <person name="On S.L.W."/>
            <person name="StLeger J."/>
            <person name="Foster G."/>
            <person name="Parker C.T."/>
        </authorList>
    </citation>
    <scope>NUCLEOTIDE SEQUENCE [LARGE SCALE GENOMIC DNA]</scope>
    <source>
        <strain evidence="4">RM18021</strain>
    </source>
</reference>
<organism evidence="3 4">
    <name type="scientific">Campylobacter pinnipediorum subsp. caledonicus</name>
    <dbReference type="NCBI Taxonomy" id="1874362"/>
    <lineage>
        <taxon>Bacteria</taxon>
        <taxon>Pseudomonadati</taxon>
        <taxon>Campylobacterota</taxon>
        <taxon>Epsilonproteobacteria</taxon>
        <taxon>Campylobacterales</taxon>
        <taxon>Campylobacteraceae</taxon>
        <taxon>Campylobacter</taxon>
    </lineage>
</organism>
<dbReference type="GO" id="GO:0008901">
    <property type="term" value="F:ferredoxin hydrogenase activity"/>
    <property type="evidence" value="ECO:0007669"/>
    <property type="project" value="InterPro"/>
</dbReference>
<gene>
    <name evidence="3" type="ORF">CPIN18021_0546</name>
</gene>
<dbReference type="InterPro" id="IPR003149">
    <property type="entry name" value="Fe_hydrogenase_ssu"/>
</dbReference>